<dbReference type="Proteomes" id="UP001220324">
    <property type="component" value="Unassembled WGS sequence"/>
</dbReference>
<dbReference type="PROSITE" id="PS51387">
    <property type="entry name" value="FAD_PCMH"/>
    <property type="match status" value="1"/>
</dbReference>
<dbReference type="InterPro" id="IPR036318">
    <property type="entry name" value="FAD-bd_PCMH-like_sf"/>
</dbReference>
<dbReference type="GO" id="GO:0071949">
    <property type="term" value="F:FAD binding"/>
    <property type="evidence" value="ECO:0007669"/>
    <property type="project" value="InterPro"/>
</dbReference>
<evidence type="ECO:0000259" key="6">
    <source>
        <dbReference type="PROSITE" id="PS51387"/>
    </source>
</evidence>
<evidence type="ECO:0000313" key="8">
    <source>
        <dbReference type="Proteomes" id="UP001220324"/>
    </source>
</evidence>
<reference evidence="7 8" key="1">
    <citation type="journal article" date="2023" name="IMA Fungus">
        <title>Comparative genomic study of the Penicillium genus elucidates a diverse pangenome and 15 lateral gene transfer events.</title>
        <authorList>
            <person name="Petersen C."/>
            <person name="Sorensen T."/>
            <person name="Nielsen M.R."/>
            <person name="Sondergaard T.E."/>
            <person name="Sorensen J.L."/>
            <person name="Fitzpatrick D.A."/>
            <person name="Frisvad J.C."/>
            <person name="Nielsen K.L."/>
        </authorList>
    </citation>
    <scope>NUCLEOTIDE SEQUENCE [LARGE SCALE GENOMIC DNA]</scope>
    <source>
        <strain evidence="7 8">IBT 35679</strain>
    </source>
</reference>
<dbReference type="PANTHER" id="PTHR42973">
    <property type="entry name" value="BINDING OXIDOREDUCTASE, PUTATIVE (AFU_ORTHOLOGUE AFUA_1G17690)-RELATED"/>
    <property type="match status" value="1"/>
</dbReference>
<name>A0AAD6CRD5_9EURO</name>
<dbReference type="InterPro" id="IPR006094">
    <property type="entry name" value="Oxid_FAD_bind_N"/>
</dbReference>
<dbReference type="InterPro" id="IPR016166">
    <property type="entry name" value="FAD-bd_PCMH"/>
</dbReference>
<gene>
    <name evidence="7" type="ORF">N7494_010012</name>
</gene>
<comment type="cofactor">
    <cofactor evidence="1">
        <name>FAD</name>
        <dbReference type="ChEBI" id="CHEBI:57692"/>
    </cofactor>
</comment>
<keyword evidence="5" id="KW-0560">Oxidoreductase</keyword>
<dbReference type="EMBL" id="JAQIZZ010000007">
    <property type="protein sequence ID" value="KAJ5533460.1"/>
    <property type="molecule type" value="Genomic_DNA"/>
</dbReference>
<dbReference type="AlphaFoldDB" id="A0AAD6CRD5"/>
<organism evidence="7 8">
    <name type="scientific">Penicillium frequentans</name>
    <dbReference type="NCBI Taxonomy" id="3151616"/>
    <lineage>
        <taxon>Eukaryota</taxon>
        <taxon>Fungi</taxon>
        <taxon>Dikarya</taxon>
        <taxon>Ascomycota</taxon>
        <taxon>Pezizomycotina</taxon>
        <taxon>Eurotiomycetes</taxon>
        <taxon>Eurotiomycetidae</taxon>
        <taxon>Eurotiales</taxon>
        <taxon>Aspergillaceae</taxon>
        <taxon>Penicillium</taxon>
    </lineage>
</organism>
<keyword evidence="3" id="KW-0285">Flavoprotein</keyword>
<keyword evidence="8" id="KW-1185">Reference proteome</keyword>
<dbReference type="Pfam" id="PF08031">
    <property type="entry name" value="BBE"/>
    <property type="match status" value="1"/>
</dbReference>
<accession>A0AAD6CRD5</accession>
<dbReference type="Pfam" id="PF01565">
    <property type="entry name" value="FAD_binding_4"/>
    <property type="match status" value="1"/>
</dbReference>
<dbReference type="InterPro" id="IPR016167">
    <property type="entry name" value="FAD-bd_PCMH_sub1"/>
</dbReference>
<comment type="similarity">
    <text evidence="2">Belongs to the oxygen-dependent FAD-linked oxidoreductase family.</text>
</comment>
<dbReference type="PANTHER" id="PTHR42973:SF39">
    <property type="entry name" value="FAD-BINDING PCMH-TYPE DOMAIN-CONTAINING PROTEIN"/>
    <property type="match status" value="1"/>
</dbReference>
<evidence type="ECO:0000256" key="2">
    <source>
        <dbReference type="ARBA" id="ARBA00005466"/>
    </source>
</evidence>
<dbReference type="InterPro" id="IPR050416">
    <property type="entry name" value="FAD-linked_Oxidoreductase"/>
</dbReference>
<dbReference type="Gene3D" id="3.40.462.20">
    <property type="match status" value="1"/>
</dbReference>
<dbReference type="Gene3D" id="3.30.465.10">
    <property type="match status" value="1"/>
</dbReference>
<feature type="domain" description="FAD-binding PCMH-type" evidence="6">
    <location>
        <begin position="34"/>
        <end position="204"/>
    </location>
</feature>
<proteinExistence type="inferred from homology"/>
<evidence type="ECO:0000256" key="1">
    <source>
        <dbReference type="ARBA" id="ARBA00001974"/>
    </source>
</evidence>
<dbReference type="GO" id="GO:0016491">
    <property type="term" value="F:oxidoreductase activity"/>
    <property type="evidence" value="ECO:0007669"/>
    <property type="project" value="UniProtKB-KW"/>
</dbReference>
<dbReference type="Gene3D" id="3.30.43.10">
    <property type="entry name" value="Uridine Diphospho-n-acetylenolpyruvylglucosamine Reductase, domain 2"/>
    <property type="match status" value="1"/>
</dbReference>
<comment type="caution">
    <text evidence="7">The sequence shown here is derived from an EMBL/GenBank/DDBJ whole genome shotgun (WGS) entry which is preliminary data.</text>
</comment>
<sequence>MEELRKQLEGTNAVILTPGSDGYLESIRRWSDTCEKKAAAVVLPTTTEEVSLSVKFASTHRIPMVVHNGGHSTSGSSATEGGIVISLVRMRHVVVDPTRKTITAQGGTIWEDVDKAAAVHGLATVGGTVNHTGVGGLTLGGGYGWLTGKYGLTIDNLLAATIVLANGSILEASEKNHPDLFWALRGAGQNFGVVTEFVFQGYDQTNEVYAGILSWTPDRLPQIIEFVNKFEEASNTGDQGIFFGFCGTSIVAAIFYNGPRSEAESYFAPILSIEPTSNSCDMMPYCELNSIQNPLATYGGRKSFSGAFVKLPLEVSFFQELWADYTDMLNTYPESARTAVLFELVSQKQVLRVPKNATAFATRGPYYNVGCVFRWDNPALDQTMRIIQRDMMRKVGERAGAGAHARAYANYSHDGRAGEVYGENLPKLQMLKQEYDPHNVFKKWLNLLPN</sequence>
<protein>
    <submittedName>
        <fullName evidence="7">FAD binding oxidoreductase</fullName>
    </submittedName>
</protein>
<keyword evidence="4" id="KW-0274">FAD</keyword>
<dbReference type="InterPro" id="IPR012951">
    <property type="entry name" value="BBE"/>
</dbReference>
<dbReference type="SUPFAM" id="SSF56176">
    <property type="entry name" value="FAD-binding/transporter-associated domain-like"/>
    <property type="match status" value="1"/>
</dbReference>
<evidence type="ECO:0000256" key="5">
    <source>
        <dbReference type="ARBA" id="ARBA00023002"/>
    </source>
</evidence>
<evidence type="ECO:0000313" key="7">
    <source>
        <dbReference type="EMBL" id="KAJ5533460.1"/>
    </source>
</evidence>
<dbReference type="InterPro" id="IPR016169">
    <property type="entry name" value="FAD-bd_PCMH_sub2"/>
</dbReference>
<evidence type="ECO:0000256" key="4">
    <source>
        <dbReference type="ARBA" id="ARBA00022827"/>
    </source>
</evidence>
<evidence type="ECO:0000256" key="3">
    <source>
        <dbReference type="ARBA" id="ARBA00022630"/>
    </source>
</evidence>